<dbReference type="InterPro" id="IPR036412">
    <property type="entry name" value="HAD-like_sf"/>
</dbReference>
<evidence type="ECO:0000313" key="2">
    <source>
        <dbReference type="Proteomes" id="UP001276659"/>
    </source>
</evidence>
<organism evidence="1 2">
    <name type="scientific">Lepraria neglecta</name>
    <dbReference type="NCBI Taxonomy" id="209136"/>
    <lineage>
        <taxon>Eukaryota</taxon>
        <taxon>Fungi</taxon>
        <taxon>Dikarya</taxon>
        <taxon>Ascomycota</taxon>
        <taxon>Pezizomycotina</taxon>
        <taxon>Lecanoromycetes</taxon>
        <taxon>OSLEUM clade</taxon>
        <taxon>Lecanoromycetidae</taxon>
        <taxon>Lecanorales</taxon>
        <taxon>Lecanorineae</taxon>
        <taxon>Stereocaulaceae</taxon>
        <taxon>Lepraria</taxon>
    </lineage>
</organism>
<protein>
    <submittedName>
        <fullName evidence="1">Uncharacterized protein</fullName>
    </submittedName>
</protein>
<dbReference type="Proteomes" id="UP001276659">
    <property type="component" value="Unassembled WGS sequence"/>
</dbReference>
<sequence>MPSIPWSFRWFDNITFEINDTLLHSARADKPRLKYHAHLNTHEILNSTAYYDFEKGLITEQRCLEEISHTFDLSEEDVRVLMQAATSMAPKQEMLALVKGLQQDHKVFGVGNIPEPVFQSLRFFDSLLDLESLNPARTLFVSSSLESVVAARSLGFYGLVFTDIHETVEHVQAICSDPIPRAQQYLQKNARQMDLEMANGKTIKDAFAQFLILDATEDESSVEYDDTLPEFAWSYGNTPKMFVYPPDIDINAIGMSAIKTIPQETRDSMMDRMLRYRDSRGILQTYLTDNRTRVYATAALNTITFFNEFGCGHQVKETEDWVYCIMKTRGFRDGTRYYPTADFFLYFCSRLIMKAPHLHKRLQPDFERLLMTQEEDGSFGAGLCYRFARGGLDFYHRELTASLAILAIKEWDQLRSQQEQEMADEINYLMAKMMMSVSIAEI</sequence>
<comment type="caution">
    <text evidence="1">The sequence shown here is derived from an EMBL/GenBank/DDBJ whole genome shotgun (WGS) entry which is preliminary data.</text>
</comment>
<reference evidence="1" key="1">
    <citation type="submission" date="2022-11" db="EMBL/GenBank/DDBJ databases">
        <title>Chromosomal genome sequence assembly and mating type (MAT) locus characterization of the leprose asexual lichenized fungus Lepraria neglecta (Nyl.) Erichsen.</title>
        <authorList>
            <person name="Allen J.L."/>
            <person name="Pfeffer B."/>
        </authorList>
    </citation>
    <scope>NUCLEOTIDE SEQUENCE</scope>
    <source>
        <strain evidence="1">Allen 5258</strain>
    </source>
</reference>
<proteinExistence type="predicted"/>
<name>A0AAD9ZGF2_9LECA</name>
<dbReference type="AlphaFoldDB" id="A0AAD9ZGF2"/>
<dbReference type="EMBL" id="JASNWA010000004">
    <property type="protein sequence ID" value="KAK3176515.1"/>
    <property type="molecule type" value="Genomic_DNA"/>
</dbReference>
<dbReference type="SUPFAM" id="SSF56784">
    <property type="entry name" value="HAD-like"/>
    <property type="match status" value="1"/>
</dbReference>
<dbReference type="PANTHER" id="PTHR43611:SF3">
    <property type="entry name" value="FLAVIN MONONUCLEOTIDE HYDROLASE 1, CHLOROPLATIC"/>
    <property type="match status" value="1"/>
</dbReference>
<dbReference type="PANTHER" id="PTHR43611">
    <property type="entry name" value="ALPHA-D-GLUCOSE 1-PHOSPHATE PHOSPHATASE"/>
    <property type="match status" value="1"/>
</dbReference>
<gene>
    <name evidence="1" type="ORF">OEA41_007838</name>
</gene>
<keyword evidence="2" id="KW-1185">Reference proteome</keyword>
<evidence type="ECO:0000313" key="1">
    <source>
        <dbReference type="EMBL" id="KAK3176515.1"/>
    </source>
</evidence>
<accession>A0AAD9ZGF2</accession>